<evidence type="ECO:0000313" key="1">
    <source>
        <dbReference type="EMBL" id="KAJ1353741.1"/>
    </source>
</evidence>
<reference evidence="1" key="1">
    <citation type="submission" date="2021-06" db="EMBL/GenBank/DDBJ databases">
        <title>Parelaphostrongylus tenuis whole genome reference sequence.</title>
        <authorList>
            <person name="Garwood T.J."/>
            <person name="Larsen P.A."/>
            <person name="Fountain-Jones N.M."/>
            <person name="Garbe J.R."/>
            <person name="Macchietto M.G."/>
            <person name="Kania S.A."/>
            <person name="Gerhold R.W."/>
            <person name="Richards J.E."/>
            <person name="Wolf T.M."/>
        </authorList>
    </citation>
    <scope>NUCLEOTIDE SEQUENCE</scope>
    <source>
        <strain evidence="1">MNPRO001-30</strain>
        <tissue evidence="1">Meninges</tissue>
    </source>
</reference>
<accession>A0AAD5QP54</accession>
<gene>
    <name evidence="1" type="ORF">KIN20_010440</name>
</gene>
<comment type="caution">
    <text evidence="1">The sequence shown here is derived from an EMBL/GenBank/DDBJ whole genome shotgun (WGS) entry which is preliminary data.</text>
</comment>
<proteinExistence type="predicted"/>
<evidence type="ECO:0000313" key="2">
    <source>
        <dbReference type="Proteomes" id="UP001196413"/>
    </source>
</evidence>
<dbReference type="EMBL" id="JAHQIW010001827">
    <property type="protein sequence ID" value="KAJ1353741.1"/>
    <property type="molecule type" value="Genomic_DNA"/>
</dbReference>
<dbReference type="Proteomes" id="UP001196413">
    <property type="component" value="Unassembled WGS sequence"/>
</dbReference>
<sequence length="79" mass="8615">MVNVAFDYFLEKGSMPQARFRNSALAGQNGTSTQSTINDIHKRDNISRATSIPEVTITKIFVDGGYENASNICKVLSSS</sequence>
<organism evidence="1 2">
    <name type="scientific">Parelaphostrongylus tenuis</name>
    <name type="common">Meningeal worm</name>
    <dbReference type="NCBI Taxonomy" id="148309"/>
    <lineage>
        <taxon>Eukaryota</taxon>
        <taxon>Metazoa</taxon>
        <taxon>Ecdysozoa</taxon>
        <taxon>Nematoda</taxon>
        <taxon>Chromadorea</taxon>
        <taxon>Rhabditida</taxon>
        <taxon>Rhabditina</taxon>
        <taxon>Rhabditomorpha</taxon>
        <taxon>Strongyloidea</taxon>
        <taxon>Metastrongylidae</taxon>
        <taxon>Parelaphostrongylus</taxon>
    </lineage>
</organism>
<protein>
    <submittedName>
        <fullName evidence="1">Uncharacterized protein</fullName>
    </submittedName>
</protein>
<dbReference type="AlphaFoldDB" id="A0AAD5QP54"/>
<keyword evidence="2" id="KW-1185">Reference proteome</keyword>
<name>A0AAD5QP54_PARTN</name>